<dbReference type="Proteomes" id="UP001430377">
    <property type="component" value="Unassembled WGS sequence"/>
</dbReference>
<name>A0AAW4PRK0_9EURY</name>
<comment type="caution">
    <text evidence="1">The sequence shown here is derived from an EMBL/GenBank/DDBJ whole genome shotgun (WGS) entry which is preliminary data.</text>
</comment>
<proteinExistence type="predicted"/>
<dbReference type="AlphaFoldDB" id="A0AAW4PRK0"/>
<evidence type="ECO:0000313" key="1">
    <source>
        <dbReference type="EMBL" id="MBX0323023.1"/>
    </source>
</evidence>
<gene>
    <name evidence="1" type="ORF">EGH21_08290</name>
</gene>
<evidence type="ECO:0008006" key="3">
    <source>
        <dbReference type="Google" id="ProtNLM"/>
    </source>
</evidence>
<dbReference type="EMBL" id="RKLR01000002">
    <property type="protein sequence ID" value="MBX0323023.1"/>
    <property type="molecule type" value="Genomic_DNA"/>
</dbReference>
<protein>
    <recommendedName>
        <fullName evidence="3">DUF2171 domain-containing protein</fullName>
    </recommendedName>
</protein>
<sequence>MHSEFSDLHRGKPIVTYDGHTIGTVQEVRSDRATVERTDDHDSLTDEIKEMLGWDDEDQTHELRREDVDRYEDEKIHIRRS</sequence>
<keyword evidence="2" id="KW-1185">Reference proteome</keyword>
<accession>A0AAW4PRK0</accession>
<organism evidence="1 2">
    <name type="scientific">Haloarcula rubra</name>
    <dbReference type="NCBI Taxonomy" id="2487747"/>
    <lineage>
        <taxon>Archaea</taxon>
        <taxon>Methanobacteriati</taxon>
        <taxon>Methanobacteriota</taxon>
        <taxon>Stenosarchaea group</taxon>
        <taxon>Halobacteria</taxon>
        <taxon>Halobacteriales</taxon>
        <taxon>Haloarculaceae</taxon>
        <taxon>Haloarcula</taxon>
    </lineage>
</organism>
<dbReference type="RefSeq" id="WP_220617987.1">
    <property type="nucleotide sequence ID" value="NZ_RKLR01000002.1"/>
</dbReference>
<evidence type="ECO:0000313" key="2">
    <source>
        <dbReference type="Proteomes" id="UP001430377"/>
    </source>
</evidence>
<reference evidence="1 2" key="1">
    <citation type="submission" date="2021-06" db="EMBL/GenBank/DDBJ databases">
        <title>Halomicroarcula sp. a new haloarchaeum isolated from saline soil.</title>
        <authorList>
            <person name="Duran-Viseras A."/>
            <person name="Sanchez-Porro C."/>
            <person name="Ventosa A."/>
        </authorList>
    </citation>
    <scope>NUCLEOTIDE SEQUENCE [LARGE SCALE GENOMIC DNA]</scope>
    <source>
        <strain evidence="1 2">F13</strain>
    </source>
</reference>